<evidence type="ECO:0000259" key="2">
    <source>
        <dbReference type="Pfam" id="PF13548"/>
    </source>
</evidence>
<keyword evidence="1" id="KW-0472">Membrane</keyword>
<evidence type="ECO:0000313" key="4">
    <source>
        <dbReference type="Proteomes" id="UP000321926"/>
    </source>
</evidence>
<gene>
    <name evidence="3" type="ORF">FVR03_05010</name>
</gene>
<proteinExistence type="predicted"/>
<evidence type="ECO:0000313" key="3">
    <source>
        <dbReference type="EMBL" id="TXK50259.1"/>
    </source>
</evidence>
<reference evidence="3 4" key="1">
    <citation type="submission" date="2019-08" db="EMBL/GenBank/DDBJ databases">
        <authorList>
            <person name="Shi S."/>
        </authorList>
    </citation>
    <scope>NUCLEOTIDE SEQUENCE [LARGE SCALE GENOMIC DNA]</scope>
    <source>
        <strain evidence="3 4">GY10130</strain>
    </source>
</reference>
<comment type="caution">
    <text evidence="3">The sequence shown here is derived from an EMBL/GenBank/DDBJ whole genome shotgun (WGS) entry which is preliminary data.</text>
</comment>
<organism evidence="3 4">
    <name type="scientific">Pontibacter qinzhouensis</name>
    <dbReference type="NCBI Taxonomy" id="2603253"/>
    <lineage>
        <taxon>Bacteria</taxon>
        <taxon>Pseudomonadati</taxon>
        <taxon>Bacteroidota</taxon>
        <taxon>Cytophagia</taxon>
        <taxon>Cytophagales</taxon>
        <taxon>Hymenobacteraceae</taxon>
        <taxon>Pontibacter</taxon>
    </lineage>
</organism>
<dbReference type="Proteomes" id="UP000321926">
    <property type="component" value="Unassembled WGS sequence"/>
</dbReference>
<keyword evidence="4" id="KW-1185">Reference proteome</keyword>
<dbReference type="Pfam" id="PF13548">
    <property type="entry name" value="DUF4126"/>
    <property type="match status" value="1"/>
</dbReference>
<evidence type="ECO:0000256" key="1">
    <source>
        <dbReference type="SAM" id="Phobius"/>
    </source>
</evidence>
<dbReference type="OrthoDB" id="9812409at2"/>
<protein>
    <submittedName>
        <fullName evidence="3">DUF4126 family protein</fullName>
    </submittedName>
</protein>
<sequence length="158" mass="16386">MILTEKNTILQAIGMGAIAGMRAMSAPALISHQLHNKPSHLLADSPLRYLQNDWVATGLKVFAASELAGDKMPQASDRIILPSLLTRAASGALVGATVFATQKNKPLVGALVGAAAAIGATYASFYGRKALSAYLPDTACGVIEDIITIGAGWAIARQ</sequence>
<feature type="transmembrane region" description="Helical" evidence="1">
    <location>
        <begin position="107"/>
        <end position="125"/>
    </location>
</feature>
<dbReference type="RefSeq" id="WP_147920672.1">
    <property type="nucleotide sequence ID" value="NZ_VRTY01000013.1"/>
</dbReference>
<dbReference type="AlphaFoldDB" id="A0A5C8KBQ6"/>
<feature type="domain" description="DUF4126" evidence="2">
    <location>
        <begin position="9"/>
        <end position="150"/>
    </location>
</feature>
<keyword evidence="1" id="KW-1133">Transmembrane helix</keyword>
<dbReference type="InterPro" id="IPR025196">
    <property type="entry name" value="DUF4126"/>
</dbReference>
<dbReference type="EMBL" id="VRTY01000013">
    <property type="protein sequence ID" value="TXK50259.1"/>
    <property type="molecule type" value="Genomic_DNA"/>
</dbReference>
<keyword evidence="1" id="KW-0812">Transmembrane</keyword>
<name>A0A5C8KBQ6_9BACT</name>
<accession>A0A5C8KBQ6</accession>